<reference evidence="1 3" key="1">
    <citation type="submission" date="2008-03" db="EMBL/GenBank/DDBJ databases">
        <title>Annotation of Ixodes scapularis.</title>
        <authorList>
            <consortium name="Ixodes scapularis Genome Project Consortium"/>
            <person name="Caler E."/>
            <person name="Hannick L.I."/>
            <person name="Bidwell S."/>
            <person name="Joardar V."/>
            <person name="Thiagarajan M."/>
            <person name="Amedeo P."/>
            <person name="Galinsky K.J."/>
            <person name="Schobel S."/>
            <person name="Inman J."/>
            <person name="Hostetler J."/>
            <person name="Miller J."/>
            <person name="Hammond M."/>
            <person name="Megy K."/>
            <person name="Lawson D."/>
            <person name="Kodira C."/>
            <person name="Sutton G."/>
            <person name="Meyer J."/>
            <person name="Hill C.A."/>
            <person name="Birren B."/>
            <person name="Nene V."/>
            <person name="Collins F."/>
            <person name="Alarcon-Chaidez F."/>
            <person name="Wikel S."/>
            <person name="Strausberg R."/>
        </authorList>
    </citation>
    <scope>NUCLEOTIDE SEQUENCE [LARGE SCALE GENOMIC DNA]</scope>
    <source>
        <strain evidence="3">Wikel</strain>
        <strain evidence="1">Wikel colony</strain>
    </source>
</reference>
<dbReference type="PaxDb" id="6945-B7PFK2"/>
<dbReference type="VEuPathDB" id="VectorBase:ISCW005113"/>
<protein>
    <submittedName>
        <fullName evidence="1 2">Uncharacterized protein</fullName>
    </submittedName>
</protein>
<organism>
    <name type="scientific">Ixodes scapularis</name>
    <name type="common">Black-legged tick</name>
    <name type="synonym">Deer tick</name>
    <dbReference type="NCBI Taxonomy" id="6945"/>
    <lineage>
        <taxon>Eukaryota</taxon>
        <taxon>Metazoa</taxon>
        <taxon>Ecdysozoa</taxon>
        <taxon>Arthropoda</taxon>
        <taxon>Chelicerata</taxon>
        <taxon>Arachnida</taxon>
        <taxon>Acari</taxon>
        <taxon>Parasitiformes</taxon>
        <taxon>Ixodida</taxon>
        <taxon>Ixodoidea</taxon>
        <taxon>Ixodidae</taxon>
        <taxon>Ixodinae</taxon>
        <taxon>Ixodes</taxon>
    </lineage>
</organism>
<dbReference type="HOGENOM" id="CLU_2280445_0_0_1"/>
<proteinExistence type="predicted"/>
<dbReference type="Proteomes" id="UP000001555">
    <property type="component" value="Unassembled WGS sequence"/>
</dbReference>
<dbReference type="EMBL" id="DS702840">
    <property type="protein sequence ID" value="EEC05374.1"/>
    <property type="molecule type" value="Genomic_DNA"/>
</dbReference>
<dbReference type="InParanoid" id="B7PFK2"/>
<evidence type="ECO:0000313" key="3">
    <source>
        <dbReference type="Proteomes" id="UP000001555"/>
    </source>
</evidence>
<keyword evidence="3" id="KW-1185">Reference proteome</keyword>
<evidence type="ECO:0000313" key="2">
    <source>
        <dbReference type="EnsemblMetazoa" id="ISCW005113-PA"/>
    </source>
</evidence>
<evidence type="ECO:0000313" key="1">
    <source>
        <dbReference type="EMBL" id="EEC05374.1"/>
    </source>
</evidence>
<gene>
    <name evidence="1" type="ORF">IscW_ISCW005113</name>
</gene>
<accession>B7PFK2</accession>
<dbReference type="EMBL" id="ABJB010072522">
    <property type="status" value="NOT_ANNOTATED_CDS"/>
    <property type="molecule type" value="Genomic_DNA"/>
</dbReference>
<name>B7PFK2_IXOSC</name>
<dbReference type="EnsemblMetazoa" id="ISCW005113-RA">
    <property type="protein sequence ID" value="ISCW005113-PA"/>
    <property type="gene ID" value="ISCW005113"/>
</dbReference>
<sequence>MIVPPARLILKGEERCTPRQKAIVLSFLRDVKMLDRDLTQRLAFSHRHRREFQPNAELVSNLRVGLLLVTWKFQHNSLLSRWRWPISVGTCNHVTKFPHKST</sequence>
<dbReference type="AlphaFoldDB" id="B7PFK2"/>
<reference evidence="2" key="2">
    <citation type="submission" date="2020-05" db="UniProtKB">
        <authorList>
            <consortium name="EnsemblMetazoa"/>
        </authorList>
    </citation>
    <scope>IDENTIFICATION</scope>
    <source>
        <strain evidence="2">wikel</strain>
    </source>
</reference>